<organism evidence="1">
    <name type="scientific">uncultured Rubrobacteraceae bacterium</name>
    <dbReference type="NCBI Taxonomy" id="349277"/>
    <lineage>
        <taxon>Bacteria</taxon>
        <taxon>Bacillati</taxon>
        <taxon>Actinomycetota</taxon>
        <taxon>Rubrobacteria</taxon>
        <taxon>Rubrobacterales</taxon>
        <taxon>Rubrobacteraceae</taxon>
        <taxon>environmental samples</taxon>
    </lineage>
</organism>
<evidence type="ECO:0008006" key="2">
    <source>
        <dbReference type="Google" id="ProtNLM"/>
    </source>
</evidence>
<name>A0A6J4RK15_9ACTN</name>
<gene>
    <name evidence="1" type="ORF">AVDCRST_MAG58-3771</name>
</gene>
<reference evidence="1" key="1">
    <citation type="submission" date="2020-02" db="EMBL/GenBank/DDBJ databases">
        <authorList>
            <person name="Meier V. D."/>
        </authorList>
    </citation>
    <scope>NUCLEOTIDE SEQUENCE</scope>
    <source>
        <strain evidence="1">AVDCRST_MAG58</strain>
    </source>
</reference>
<protein>
    <recommendedName>
        <fullName evidence="2">Mobile element protein</fullName>
    </recommendedName>
</protein>
<dbReference type="EMBL" id="CADCVF010000077">
    <property type="protein sequence ID" value="CAA9468255.1"/>
    <property type="molecule type" value="Genomic_DNA"/>
</dbReference>
<dbReference type="AlphaFoldDB" id="A0A6J4RK15"/>
<accession>A0A6J4RK15</accession>
<proteinExistence type="predicted"/>
<sequence>MGWQVWRSLHTDLALVDAFEQAIWRGEERLEGLVPHSDRGSHYTAIRYAERLGEVGALASVSTTGDSYAGCH</sequence>
<evidence type="ECO:0000313" key="1">
    <source>
        <dbReference type="EMBL" id="CAA9468255.1"/>
    </source>
</evidence>